<gene>
    <name evidence="16" type="ORF">E4O92_07925</name>
</gene>
<dbReference type="OrthoDB" id="9813737at2"/>
<evidence type="ECO:0000256" key="6">
    <source>
        <dbReference type="ARBA" id="ARBA00022475"/>
    </source>
</evidence>
<keyword evidence="9" id="KW-0479">Metal-binding</keyword>
<dbReference type="InterPro" id="IPR003457">
    <property type="entry name" value="Transprt_MerT"/>
</dbReference>
<keyword evidence="11 15" id="KW-1133">Transmembrane helix</keyword>
<evidence type="ECO:0000256" key="4">
    <source>
        <dbReference type="ARBA" id="ARBA00022448"/>
    </source>
</evidence>
<sequence length="129" mass="13635">MQTEPVSVKSNAALTRRNQGLGWMTLAVASALLASTCCVLPLVLVLAGITGAWMVHLSVLKPATPYLVAAAVGALGWAGYLVFRPVQACSMEEDAACAVTRPLMRRLFVGCAVFIAALLLFPLIAPVFY</sequence>
<keyword evidence="7" id="KW-0997">Cell inner membrane</keyword>
<evidence type="ECO:0000313" key="16">
    <source>
        <dbReference type="EMBL" id="TFW32845.1"/>
    </source>
</evidence>
<dbReference type="Pfam" id="PF02411">
    <property type="entry name" value="MerT"/>
    <property type="match status" value="1"/>
</dbReference>
<dbReference type="AlphaFoldDB" id="A0A4Y9T6F8"/>
<dbReference type="GO" id="GO:0046872">
    <property type="term" value="F:metal ion binding"/>
    <property type="evidence" value="ECO:0007669"/>
    <property type="project" value="UniProtKB-KW"/>
</dbReference>
<comment type="similarity">
    <text evidence="2">Belongs to the MerT family.</text>
</comment>
<feature type="transmembrane region" description="Helical" evidence="15">
    <location>
        <begin position="107"/>
        <end position="128"/>
    </location>
</feature>
<proteinExistence type="inferred from homology"/>
<evidence type="ECO:0000256" key="10">
    <source>
        <dbReference type="ARBA" id="ARBA00022914"/>
    </source>
</evidence>
<comment type="caution">
    <text evidence="16">The sequence shown here is derived from an EMBL/GenBank/DDBJ whole genome shotgun (WGS) entry which is preliminary data.</text>
</comment>
<evidence type="ECO:0000256" key="5">
    <source>
        <dbReference type="ARBA" id="ARBA00022466"/>
    </source>
</evidence>
<evidence type="ECO:0000256" key="7">
    <source>
        <dbReference type="ARBA" id="ARBA00022519"/>
    </source>
</evidence>
<accession>A0A4Y9T6F8</accession>
<reference evidence="16 17" key="1">
    <citation type="submission" date="2019-03" db="EMBL/GenBank/DDBJ databases">
        <title>Draft genome of Massilia hortus sp. nov., a novel bacterial species of the Oxalobacteraceae family.</title>
        <authorList>
            <person name="Peta V."/>
            <person name="Raths R."/>
            <person name="Bucking H."/>
        </authorList>
    </citation>
    <scope>NUCLEOTIDE SEQUENCE [LARGE SCALE GENOMIC DNA]</scope>
    <source>
        <strain evidence="16 17">ONC3</strain>
    </source>
</reference>
<keyword evidence="17" id="KW-1185">Reference proteome</keyword>
<evidence type="ECO:0000256" key="9">
    <source>
        <dbReference type="ARBA" id="ARBA00022723"/>
    </source>
</evidence>
<organism evidence="16 17">
    <name type="scientific">Massilia horti</name>
    <dbReference type="NCBI Taxonomy" id="2562153"/>
    <lineage>
        <taxon>Bacteria</taxon>
        <taxon>Pseudomonadati</taxon>
        <taxon>Pseudomonadota</taxon>
        <taxon>Betaproteobacteria</taxon>
        <taxon>Burkholderiales</taxon>
        <taxon>Oxalobacteraceae</taxon>
        <taxon>Telluria group</taxon>
        <taxon>Massilia</taxon>
    </lineage>
</organism>
<protein>
    <recommendedName>
        <fullName evidence="3">Mercuric transport protein MerT</fullName>
    </recommendedName>
    <alternativeName>
        <fullName evidence="13">Mercury ion transport protein</fullName>
    </alternativeName>
</protein>
<evidence type="ECO:0000256" key="14">
    <source>
        <dbReference type="ARBA" id="ARBA00045720"/>
    </source>
</evidence>
<name>A0A4Y9T6F8_9BURK</name>
<evidence type="ECO:0000256" key="15">
    <source>
        <dbReference type="SAM" id="Phobius"/>
    </source>
</evidence>
<feature type="transmembrane region" description="Helical" evidence="15">
    <location>
        <begin position="66"/>
        <end position="86"/>
    </location>
</feature>
<comment type="function">
    <text evidence="14">Involved in mercury resistance. Probably transfers a mercuric ion from the periplasmic Hg(2+)-binding protein MerP to the cytoplasmic mercuric reductase MerA.</text>
</comment>
<evidence type="ECO:0000256" key="3">
    <source>
        <dbReference type="ARBA" id="ARBA00017053"/>
    </source>
</evidence>
<evidence type="ECO:0000256" key="13">
    <source>
        <dbReference type="ARBA" id="ARBA00030934"/>
    </source>
</evidence>
<evidence type="ECO:0000256" key="1">
    <source>
        <dbReference type="ARBA" id="ARBA00004429"/>
    </source>
</evidence>
<dbReference type="EMBL" id="SPUM01000047">
    <property type="protein sequence ID" value="TFW32845.1"/>
    <property type="molecule type" value="Genomic_DNA"/>
</dbReference>
<keyword evidence="4" id="KW-0813">Transport</keyword>
<keyword evidence="10" id="KW-0476">Mercury</keyword>
<keyword evidence="6" id="KW-1003">Cell membrane</keyword>
<keyword evidence="8 15" id="KW-0812">Transmembrane</keyword>
<keyword evidence="12 15" id="KW-0472">Membrane</keyword>
<comment type="subcellular location">
    <subcellularLocation>
        <location evidence="1">Cell inner membrane</location>
        <topology evidence="1">Multi-pass membrane protein</topology>
    </subcellularLocation>
</comment>
<feature type="transmembrane region" description="Helical" evidence="15">
    <location>
        <begin position="21"/>
        <end position="54"/>
    </location>
</feature>
<dbReference type="GO" id="GO:0005886">
    <property type="term" value="C:plasma membrane"/>
    <property type="evidence" value="ECO:0007669"/>
    <property type="project" value="UniProtKB-SubCell"/>
</dbReference>
<keyword evidence="5" id="KW-0475">Mercuric resistance</keyword>
<evidence type="ECO:0000313" key="17">
    <source>
        <dbReference type="Proteomes" id="UP000297258"/>
    </source>
</evidence>
<dbReference type="GO" id="GO:0015097">
    <property type="term" value="F:mercury ion transmembrane transporter activity"/>
    <property type="evidence" value="ECO:0007669"/>
    <property type="project" value="InterPro"/>
</dbReference>
<evidence type="ECO:0000256" key="8">
    <source>
        <dbReference type="ARBA" id="ARBA00022692"/>
    </source>
</evidence>
<dbReference type="Proteomes" id="UP000297258">
    <property type="component" value="Unassembled WGS sequence"/>
</dbReference>
<evidence type="ECO:0000256" key="2">
    <source>
        <dbReference type="ARBA" id="ARBA00008224"/>
    </source>
</evidence>
<evidence type="ECO:0000256" key="12">
    <source>
        <dbReference type="ARBA" id="ARBA00023136"/>
    </source>
</evidence>
<evidence type="ECO:0000256" key="11">
    <source>
        <dbReference type="ARBA" id="ARBA00022989"/>
    </source>
</evidence>